<evidence type="ECO:0000313" key="6">
    <source>
        <dbReference type="Proteomes" id="UP000821866"/>
    </source>
</evidence>
<dbReference type="AlphaFoldDB" id="A0A9J6E0E1"/>
<proteinExistence type="predicted"/>
<feature type="compositionally biased region" description="Acidic residues" evidence="3">
    <location>
        <begin position="34"/>
        <end position="49"/>
    </location>
</feature>
<feature type="domain" description="UBC core" evidence="4">
    <location>
        <begin position="85"/>
        <end position="240"/>
    </location>
</feature>
<reference evidence="5" key="1">
    <citation type="journal article" date="2020" name="Cell">
        <title>Large-Scale Comparative Analyses of Tick Genomes Elucidate Their Genetic Diversity and Vector Capacities.</title>
        <authorList>
            <consortium name="Tick Genome and Microbiome Consortium (TIGMIC)"/>
            <person name="Jia N."/>
            <person name="Wang J."/>
            <person name="Shi W."/>
            <person name="Du L."/>
            <person name="Sun Y."/>
            <person name="Zhan W."/>
            <person name="Jiang J.F."/>
            <person name="Wang Q."/>
            <person name="Zhang B."/>
            <person name="Ji P."/>
            <person name="Bell-Sakyi L."/>
            <person name="Cui X.M."/>
            <person name="Yuan T.T."/>
            <person name="Jiang B.G."/>
            <person name="Yang W.F."/>
            <person name="Lam T.T."/>
            <person name="Chang Q.C."/>
            <person name="Ding S.J."/>
            <person name="Wang X.J."/>
            <person name="Zhu J.G."/>
            <person name="Ruan X.D."/>
            <person name="Zhao L."/>
            <person name="Wei J.T."/>
            <person name="Ye R.Z."/>
            <person name="Que T.C."/>
            <person name="Du C.H."/>
            <person name="Zhou Y.H."/>
            <person name="Cheng J.X."/>
            <person name="Dai P.F."/>
            <person name="Guo W.B."/>
            <person name="Han X.H."/>
            <person name="Huang E.J."/>
            <person name="Li L.F."/>
            <person name="Wei W."/>
            <person name="Gao Y.C."/>
            <person name="Liu J.Z."/>
            <person name="Shao H.Z."/>
            <person name="Wang X."/>
            <person name="Wang C.C."/>
            <person name="Yang T.C."/>
            <person name="Huo Q.B."/>
            <person name="Li W."/>
            <person name="Chen H.Y."/>
            <person name="Chen S.E."/>
            <person name="Zhou L.G."/>
            <person name="Ni X.B."/>
            <person name="Tian J.H."/>
            <person name="Sheng Y."/>
            <person name="Liu T."/>
            <person name="Pan Y.S."/>
            <person name="Xia L.Y."/>
            <person name="Li J."/>
            <person name="Zhao F."/>
            <person name="Cao W.C."/>
        </authorList>
    </citation>
    <scope>NUCLEOTIDE SEQUENCE</scope>
    <source>
        <strain evidence="5">Rmic-2018</strain>
    </source>
</reference>
<dbReference type="InterPro" id="IPR016135">
    <property type="entry name" value="UBQ-conjugating_enzyme/RWD"/>
</dbReference>
<organism evidence="5 6">
    <name type="scientific">Rhipicephalus microplus</name>
    <name type="common">Cattle tick</name>
    <name type="synonym">Boophilus microplus</name>
    <dbReference type="NCBI Taxonomy" id="6941"/>
    <lineage>
        <taxon>Eukaryota</taxon>
        <taxon>Metazoa</taxon>
        <taxon>Ecdysozoa</taxon>
        <taxon>Arthropoda</taxon>
        <taxon>Chelicerata</taxon>
        <taxon>Arachnida</taxon>
        <taxon>Acari</taxon>
        <taxon>Parasitiformes</taxon>
        <taxon>Ixodida</taxon>
        <taxon>Ixodoidea</taxon>
        <taxon>Ixodidae</taxon>
        <taxon>Rhipicephalinae</taxon>
        <taxon>Rhipicephalus</taxon>
        <taxon>Boophilus</taxon>
    </lineage>
</organism>
<keyword evidence="2" id="KW-0833">Ubl conjugation pathway</keyword>
<evidence type="ECO:0000259" key="4">
    <source>
        <dbReference type="PROSITE" id="PS50127"/>
    </source>
</evidence>
<gene>
    <name evidence="5" type="ORF">HPB51_009433</name>
</gene>
<reference evidence="5" key="2">
    <citation type="submission" date="2021-09" db="EMBL/GenBank/DDBJ databases">
        <authorList>
            <person name="Jia N."/>
            <person name="Wang J."/>
            <person name="Shi W."/>
            <person name="Du L."/>
            <person name="Sun Y."/>
            <person name="Zhan W."/>
            <person name="Jiang J."/>
            <person name="Wang Q."/>
            <person name="Zhang B."/>
            <person name="Ji P."/>
            <person name="Sakyi L.B."/>
            <person name="Cui X."/>
            <person name="Yuan T."/>
            <person name="Jiang B."/>
            <person name="Yang W."/>
            <person name="Lam T.T.-Y."/>
            <person name="Chang Q."/>
            <person name="Ding S."/>
            <person name="Wang X."/>
            <person name="Zhu J."/>
            <person name="Ruan X."/>
            <person name="Zhao L."/>
            <person name="Wei J."/>
            <person name="Que T."/>
            <person name="Du C."/>
            <person name="Cheng J."/>
            <person name="Dai P."/>
            <person name="Han X."/>
            <person name="Huang E."/>
            <person name="Gao Y."/>
            <person name="Liu J."/>
            <person name="Shao H."/>
            <person name="Ye R."/>
            <person name="Li L."/>
            <person name="Wei W."/>
            <person name="Wang X."/>
            <person name="Wang C."/>
            <person name="Huo Q."/>
            <person name="Li W."/>
            <person name="Guo W."/>
            <person name="Chen H."/>
            <person name="Chen S."/>
            <person name="Zhou L."/>
            <person name="Zhou L."/>
            <person name="Ni X."/>
            <person name="Tian J."/>
            <person name="Zhou Y."/>
            <person name="Sheng Y."/>
            <person name="Liu T."/>
            <person name="Pan Y."/>
            <person name="Xia L."/>
            <person name="Li J."/>
            <person name="Zhao F."/>
            <person name="Cao W."/>
        </authorList>
    </citation>
    <scope>NUCLEOTIDE SEQUENCE</scope>
    <source>
        <strain evidence="5">Rmic-2018</strain>
        <tissue evidence="5">Larvae</tissue>
    </source>
</reference>
<dbReference type="PANTHER" id="PTHR46116">
    <property type="entry name" value="(E3-INDEPENDENT) E2 UBIQUITIN-CONJUGATING ENZYME"/>
    <property type="match status" value="1"/>
</dbReference>
<sequence length="240" mass="26023">MKLNIPATDLPEDDIEDPLIEEIAPWIDNAGDSSDTDDETEATPVEEDPNTAQTIASSTVIDNASELVQNDWDPTCFEHEGASAQCLLRIQDDMLDLFHNPLPGVLIEAKDISRFHVAMVGPSGTTYEGRLLLFLLQCPPNFPTRSPRVRLLNTHGASLGPNLCASGKVCLDILGTTDTLHVEPRAHHQDGAHGYPVAADGGGVIYLSLTGREHKVYNAELVKLDAVVNEQVELSKPLAE</sequence>
<dbReference type="VEuPathDB" id="VectorBase:LOC119168548"/>
<dbReference type="Gene3D" id="3.10.110.10">
    <property type="entry name" value="Ubiquitin Conjugating Enzyme"/>
    <property type="match status" value="1"/>
</dbReference>
<accession>A0A9J6E0E1</accession>
<protein>
    <recommendedName>
        <fullName evidence="4">UBC core domain-containing protein</fullName>
    </recommendedName>
</protein>
<dbReference type="Proteomes" id="UP000821866">
    <property type="component" value="Chromosome 4"/>
</dbReference>
<dbReference type="GO" id="GO:0016740">
    <property type="term" value="F:transferase activity"/>
    <property type="evidence" value="ECO:0007669"/>
    <property type="project" value="UniProtKB-KW"/>
</dbReference>
<evidence type="ECO:0000256" key="1">
    <source>
        <dbReference type="ARBA" id="ARBA00022679"/>
    </source>
</evidence>
<dbReference type="SUPFAM" id="SSF54495">
    <property type="entry name" value="UBC-like"/>
    <property type="match status" value="1"/>
</dbReference>
<evidence type="ECO:0000256" key="2">
    <source>
        <dbReference type="ARBA" id="ARBA00022786"/>
    </source>
</evidence>
<dbReference type="EMBL" id="JABSTU010000006">
    <property type="protein sequence ID" value="KAH8027766.1"/>
    <property type="molecule type" value="Genomic_DNA"/>
</dbReference>
<evidence type="ECO:0000256" key="3">
    <source>
        <dbReference type="SAM" id="MobiDB-lite"/>
    </source>
</evidence>
<name>A0A9J6E0E1_RHIMP</name>
<keyword evidence="6" id="KW-1185">Reference proteome</keyword>
<evidence type="ECO:0000313" key="5">
    <source>
        <dbReference type="EMBL" id="KAH8027766.1"/>
    </source>
</evidence>
<dbReference type="Pfam" id="PF00179">
    <property type="entry name" value="UQ_con"/>
    <property type="match status" value="1"/>
</dbReference>
<comment type="caution">
    <text evidence="5">The sequence shown here is derived from an EMBL/GenBank/DDBJ whole genome shotgun (WGS) entry which is preliminary data.</text>
</comment>
<keyword evidence="1" id="KW-0808">Transferase</keyword>
<dbReference type="InterPro" id="IPR000608">
    <property type="entry name" value="UBC"/>
</dbReference>
<dbReference type="PROSITE" id="PS50127">
    <property type="entry name" value="UBC_2"/>
    <property type="match status" value="1"/>
</dbReference>
<feature type="region of interest" description="Disordered" evidence="3">
    <location>
        <begin position="25"/>
        <end position="49"/>
    </location>
</feature>